<dbReference type="GO" id="GO:0006281">
    <property type="term" value="P:DNA repair"/>
    <property type="evidence" value="ECO:0007669"/>
    <property type="project" value="InterPro"/>
</dbReference>
<dbReference type="GO" id="GO:0003824">
    <property type="term" value="F:catalytic activity"/>
    <property type="evidence" value="ECO:0007669"/>
    <property type="project" value="InterPro"/>
</dbReference>
<dbReference type="Proteomes" id="UP000007963">
    <property type="component" value="Unassembled WGS sequence"/>
</dbReference>
<evidence type="ECO:0000313" key="2">
    <source>
        <dbReference type="Proteomes" id="UP000007963"/>
    </source>
</evidence>
<dbReference type="SUPFAM" id="SSF48150">
    <property type="entry name" value="DNA-glycosylase"/>
    <property type="match status" value="1"/>
</dbReference>
<organism evidence="1 2">
    <name type="scientific">Aspergillus terreus (strain NIH 2624 / FGSC A1156)</name>
    <dbReference type="NCBI Taxonomy" id="341663"/>
    <lineage>
        <taxon>Eukaryota</taxon>
        <taxon>Fungi</taxon>
        <taxon>Dikarya</taxon>
        <taxon>Ascomycota</taxon>
        <taxon>Pezizomycotina</taxon>
        <taxon>Eurotiomycetes</taxon>
        <taxon>Eurotiomycetidae</taxon>
        <taxon>Eurotiales</taxon>
        <taxon>Aspergillaceae</taxon>
        <taxon>Aspergillus</taxon>
        <taxon>Aspergillus subgen. Circumdati</taxon>
    </lineage>
</organism>
<dbReference type="InterPro" id="IPR011257">
    <property type="entry name" value="DNA_glycosylase"/>
</dbReference>
<protein>
    <recommendedName>
        <fullName evidence="3">DNA methylase</fullName>
    </recommendedName>
</protein>
<dbReference type="HOGENOM" id="CLU_128196_0_0_1"/>
<dbReference type="OMA" id="KTVEIFM"/>
<dbReference type="RefSeq" id="XP_001217938.1">
    <property type="nucleotide sequence ID" value="XM_001217937.1"/>
</dbReference>
<proteinExistence type="predicted"/>
<evidence type="ECO:0008006" key="3">
    <source>
        <dbReference type="Google" id="ProtNLM"/>
    </source>
</evidence>
<evidence type="ECO:0000313" key="1">
    <source>
        <dbReference type="EMBL" id="EAU30453.1"/>
    </source>
</evidence>
<dbReference type="VEuPathDB" id="FungiDB:ATEG_09316"/>
<name>Q0CAG8_ASPTN</name>
<sequence length="176" mass="19749">MGRVQNLQDQQKQWESCRSAYLLSLSCVHVSQMSSKNIAAKELGINLESGDEAEYFKWFLACLLFGKPVQQSVAKRAILNLIDEDITSPDAIQRAGWDRLVEILDEGHYVRYDFSTATKLLDVSSAIKETHGTFGNLLSECSNASELSASLQKFKGVGPKTAEIFLREMEPRLYPK</sequence>
<dbReference type="AlphaFoldDB" id="Q0CAG8"/>
<dbReference type="OrthoDB" id="4177018at2759"/>
<gene>
    <name evidence="1" type="ORF">ATEG_09316</name>
</gene>
<dbReference type="EMBL" id="CH476607">
    <property type="protein sequence ID" value="EAU30453.1"/>
    <property type="molecule type" value="Genomic_DNA"/>
</dbReference>
<dbReference type="GeneID" id="4354030"/>
<reference evidence="2" key="1">
    <citation type="submission" date="2005-09" db="EMBL/GenBank/DDBJ databases">
        <title>Annotation of the Aspergillus terreus NIH2624 genome.</title>
        <authorList>
            <person name="Birren B.W."/>
            <person name="Lander E.S."/>
            <person name="Galagan J.E."/>
            <person name="Nusbaum C."/>
            <person name="Devon K."/>
            <person name="Henn M."/>
            <person name="Ma L.-J."/>
            <person name="Jaffe D.B."/>
            <person name="Butler J."/>
            <person name="Alvarez P."/>
            <person name="Gnerre S."/>
            <person name="Grabherr M."/>
            <person name="Kleber M."/>
            <person name="Mauceli E.W."/>
            <person name="Brockman W."/>
            <person name="Rounsley S."/>
            <person name="Young S.K."/>
            <person name="LaButti K."/>
            <person name="Pushparaj V."/>
            <person name="DeCaprio D."/>
            <person name="Crawford M."/>
            <person name="Koehrsen M."/>
            <person name="Engels R."/>
            <person name="Montgomery P."/>
            <person name="Pearson M."/>
            <person name="Howarth C."/>
            <person name="Larson L."/>
            <person name="Luoma S."/>
            <person name="White J."/>
            <person name="Alvarado L."/>
            <person name="Kodira C.D."/>
            <person name="Zeng Q."/>
            <person name="Oleary S."/>
            <person name="Yandava C."/>
            <person name="Denning D.W."/>
            <person name="Nierman W.C."/>
            <person name="Milne T."/>
            <person name="Madden K."/>
        </authorList>
    </citation>
    <scope>NUCLEOTIDE SEQUENCE [LARGE SCALE GENOMIC DNA]</scope>
    <source>
        <strain evidence="2">NIH 2624 / FGSC A1156</strain>
    </source>
</reference>
<dbReference type="Gene3D" id="1.10.340.30">
    <property type="entry name" value="Hypothetical protein, domain 2"/>
    <property type="match status" value="1"/>
</dbReference>
<accession>Q0CAG8</accession>